<dbReference type="PROSITE" id="PS51257">
    <property type="entry name" value="PROKAR_LIPOPROTEIN"/>
    <property type="match status" value="1"/>
</dbReference>
<proteinExistence type="predicted"/>
<reference evidence="2 3" key="1">
    <citation type="submission" date="2015-07" db="EMBL/GenBank/DDBJ databases">
        <title>Draft genome of Enhydrobacter aerosaccus.</title>
        <authorList>
            <person name="Wang X."/>
        </authorList>
    </citation>
    <scope>NUCLEOTIDE SEQUENCE [LARGE SCALE GENOMIC DNA]</scope>
    <source>
        <strain evidence="2 3">CGMCC9176</strain>
    </source>
</reference>
<evidence type="ECO:0000256" key="1">
    <source>
        <dbReference type="SAM" id="Phobius"/>
    </source>
</evidence>
<evidence type="ECO:0008006" key="4">
    <source>
        <dbReference type="Google" id="ProtNLM"/>
    </source>
</evidence>
<keyword evidence="1" id="KW-0812">Transmembrane</keyword>
<keyword evidence="1" id="KW-0472">Membrane</keyword>
<dbReference type="Proteomes" id="UP000053900">
    <property type="component" value="Unassembled WGS sequence"/>
</dbReference>
<organism evidence="2 3">
    <name type="scientific">Enhydrobacter aerosaccus</name>
    <dbReference type="NCBI Taxonomy" id="225324"/>
    <lineage>
        <taxon>Bacteria</taxon>
        <taxon>Pseudomonadati</taxon>
        <taxon>Pseudomonadota</taxon>
        <taxon>Alphaproteobacteria</taxon>
        <taxon>Hyphomicrobiales</taxon>
        <taxon>Enhydrobacter</taxon>
    </lineage>
</organism>
<sequence length="513" mass="56970">MQFLEAKSQRKFGQLLLIILTIAMIGCSSSNYADFQDKVVASIANDKKIDEKEYRDLAKFVLETKEPWATGIKTSQGKIDDQILRDVLIRNANQKNIALSEAAIWQPVSLSKTSKFNVDIMLENSASMDGYVKGNTEFEATILALMSKLKNASFINSVNYGFVSVENFQTQSLNDMDDIKKFTDSLEPSLLQSQSGDRSASDIAKLISNALKSPTLDKHGVVVLVSDFIFSPPKGQQNAQDYLSSQGAYLEGIIRQKIKANPDFSLLVVKLVSSFNGAYYDKNGGVHNLAAPRPYYIWLMGDKDSILSIENELNLHSLNQYQNQLLLVNHADQGQIKYGVLTSTLIGATPQASFNIEEALKNNRITEAKVIAGQKLTFNLDIAVQLPQIGKNDSEVMFKDIHNYKVNDPNFVISKVQQADSMAKQRLASATHVLTLSYIGKQPQLTKTNLQISYQPRFPEWIQKSATVDDTKITTATALATGTFGIDTLLQSAYQAFNSEQKPTAYFDILIEP</sequence>
<keyword evidence="3" id="KW-1185">Reference proteome</keyword>
<name>A0ABR5IJ04_9HYPH</name>
<evidence type="ECO:0000313" key="3">
    <source>
        <dbReference type="Proteomes" id="UP000053900"/>
    </source>
</evidence>
<accession>A0ABR5IJ04</accession>
<evidence type="ECO:0000313" key="2">
    <source>
        <dbReference type="EMBL" id="KND18073.1"/>
    </source>
</evidence>
<feature type="transmembrane region" description="Helical" evidence="1">
    <location>
        <begin position="12"/>
        <end position="33"/>
    </location>
</feature>
<keyword evidence="1" id="KW-1133">Transmembrane helix</keyword>
<comment type="caution">
    <text evidence="2">The sequence shown here is derived from an EMBL/GenBank/DDBJ whole genome shotgun (WGS) entry which is preliminary data.</text>
</comment>
<dbReference type="EMBL" id="LGSW01000017">
    <property type="protein sequence ID" value="KND18073.1"/>
    <property type="molecule type" value="Genomic_DNA"/>
</dbReference>
<protein>
    <recommendedName>
        <fullName evidence="4">VWFA domain-containing protein</fullName>
    </recommendedName>
</protein>
<gene>
    <name evidence="2" type="ORF">AFK20_11850</name>
</gene>